<dbReference type="Proteomes" id="UP000253782">
    <property type="component" value="Unassembled WGS sequence"/>
</dbReference>
<keyword evidence="1" id="KW-0812">Transmembrane</keyword>
<keyword evidence="1" id="KW-1133">Transmembrane helix</keyword>
<keyword evidence="3" id="KW-1185">Reference proteome</keyword>
<sequence length="90" mass="9490">MFRALVVLIACAAVFSASMSLSHGMSGWTALTGMSFSLIFIFVSQYLLRKARQRDALNGGLKITSAFYMASAVLSVSASVVIAVKLVAPA</sequence>
<evidence type="ECO:0000313" key="2">
    <source>
        <dbReference type="EMBL" id="RDD81553.1"/>
    </source>
</evidence>
<accession>A0A369UMI1</accession>
<gene>
    <name evidence="2" type="ORF">DVJ77_10265</name>
</gene>
<feature type="transmembrane region" description="Helical" evidence="1">
    <location>
        <begin position="68"/>
        <end position="88"/>
    </location>
</feature>
<feature type="transmembrane region" description="Helical" evidence="1">
    <location>
        <begin position="30"/>
        <end position="48"/>
    </location>
</feature>
<name>A0A369UMI1_9GAMM</name>
<reference evidence="2 3" key="1">
    <citation type="submission" date="2018-07" db="EMBL/GenBank/DDBJ databases">
        <title>Dyella tabacisoli L4-6T, whole genome shotgun sequence.</title>
        <authorList>
            <person name="Zhou X.-K."/>
            <person name="Li W.-J."/>
            <person name="Duan Y.-Q."/>
        </authorList>
    </citation>
    <scope>NUCLEOTIDE SEQUENCE [LARGE SCALE GENOMIC DNA]</scope>
    <source>
        <strain evidence="2 3">L4-6</strain>
    </source>
</reference>
<keyword evidence="1" id="KW-0472">Membrane</keyword>
<organism evidence="2 3">
    <name type="scientific">Dyella tabacisoli</name>
    <dbReference type="NCBI Taxonomy" id="2282381"/>
    <lineage>
        <taxon>Bacteria</taxon>
        <taxon>Pseudomonadati</taxon>
        <taxon>Pseudomonadota</taxon>
        <taxon>Gammaproteobacteria</taxon>
        <taxon>Lysobacterales</taxon>
        <taxon>Rhodanobacteraceae</taxon>
        <taxon>Dyella</taxon>
    </lineage>
</organism>
<dbReference type="EMBL" id="QQAH01000009">
    <property type="protein sequence ID" value="RDD81553.1"/>
    <property type="molecule type" value="Genomic_DNA"/>
</dbReference>
<dbReference type="AlphaFoldDB" id="A0A369UMI1"/>
<evidence type="ECO:0000313" key="3">
    <source>
        <dbReference type="Proteomes" id="UP000253782"/>
    </source>
</evidence>
<comment type="caution">
    <text evidence="2">The sequence shown here is derived from an EMBL/GenBank/DDBJ whole genome shotgun (WGS) entry which is preliminary data.</text>
</comment>
<protein>
    <submittedName>
        <fullName evidence="2">Uncharacterized protein</fullName>
    </submittedName>
</protein>
<evidence type="ECO:0000256" key="1">
    <source>
        <dbReference type="SAM" id="Phobius"/>
    </source>
</evidence>
<dbReference type="RefSeq" id="WP_114845424.1">
    <property type="nucleotide sequence ID" value="NZ_JBHSPE010000005.1"/>
</dbReference>
<proteinExistence type="predicted"/>